<dbReference type="Proteomes" id="UP000243519">
    <property type="component" value="Unassembled WGS sequence"/>
</dbReference>
<evidence type="ECO:0000313" key="2">
    <source>
        <dbReference type="EMBL" id="OAL75135.1"/>
    </source>
</evidence>
<accession>A0A178FTB9</accession>
<protein>
    <submittedName>
        <fullName evidence="2">Uncharacterized protein</fullName>
    </submittedName>
</protein>
<reference evidence="2 3" key="1">
    <citation type="submission" date="2016-05" db="EMBL/GenBank/DDBJ databases">
        <title>Genome sequencing of Trichophyton violaceum CMCC(F)T3l isolated from hair.</title>
        <authorList>
            <person name="Zhan P."/>
            <person name="Tao Y."/>
            <person name="Liu W."/>
        </authorList>
    </citation>
    <scope>NUCLEOTIDE SEQUENCE [LARGE SCALE GENOMIC DNA]</scope>
    <source>
        <strain evidence="3">CMCC(F)T3l</strain>
    </source>
</reference>
<organism evidence="2 3">
    <name type="scientific">Trichophyton violaceum</name>
    <dbReference type="NCBI Taxonomy" id="34388"/>
    <lineage>
        <taxon>Eukaryota</taxon>
        <taxon>Fungi</taxon>
        <taxon>Dikarya</taxon>
        <taxon>Ascomycota</taxon>
        <taxon>Pezizomycotina</taxon>
        <taxon>Eurotiomycetes</taxon>
        <taxon>Eurotiomycetidae</taxon>
        <taxon>Onygenales</taxon>
        <taxon>Arthrodermataceae</taxon>
        <taxon>Trichophyton</taxon>
    </lineage>
</organism>
<dbReference type="AlphaFoldDB" id="A0A178FTB9"/>
<keyword evidence="3" id="KW-1185">Reference proteome</keyword>
<dbReference type="EMBL" id="LHPN01000001">
    <property type="protein sequence ID" value="OAL75135.1"/>
    <property type="molecule type" value="Genomic_DNA"/>
</dbReference>
<sequence length="206" mass="23308">MSSNNKLIQLPAVPAGNNDSKADWPVWKIKYRAEGITKVLRIEWHHRPDHGEMMETLRVIFQYITNPCDIILVGTEGGFKNVKPEYCIVLGDAHPTTKNQTDRPPDKDLHISLRFSSAGDRARRMGYSVHVYVDPGTRNHLRQQTKWGHATPDLPKMRAVYEGRTEWPEGANSSDCRWAPGHEPRPPPSTAGFVDAPIPKTNPWAK</sequence>
<dbReference type="OrthoDB" id="10418164at2759"/>
<gene>
    <name evidence="2" type="ORF">A7D00_0733</name>
</gene>
<proteinExistence type="predicted"/>
<feature type="region of interest" description="Disordered" evidence="1">
    <location>
        <begin position="167"/>
        <end position="206"/>
    </location>
</feature>
<evidence type="ECO:0000256" key="1">
    <source>
        <dbReference type="SAM" id="MobiDB-lite"/>
    </source>
</evidence>
<name>A0A178FTB9_TRIVO</name>
<evidence type="ECO:0000313" key="3">
    <source>
        <dbReference type="Proteomes" id="UP000243519"/>
    </source>
</evidence>
<comment type="caution">
    <text evidence="2">The sequence shown here is derived from an EMBL/GenBank/DDBJ whole genome shotgun (WGS) entry which is preliminary data.</text>
</comment>